<evidence type="ECO:0000256" key="1">
    <source>
        <dbReference type="SAM" id="SignalP"/>
    </source>
</evidence>
<dbReference type="EMBL" id="ABCS01000077">
    <property type="protein sequence ID" value="EDM75913.1"/>
    <property type="molecule type" value="Genomic_DNA"/>
</dbReference>
<keyword evidence="1" id="KW-0732">Signal</keyword>
<accession>A6GDW4</accession>
<dbReference type="AlphaFoldDB" id="A6GDW4"/>
<evidence type="ECO:0000313" key="2">
    <source>
        <dbReference type="EMBL" id="EDM75913.1"/>
    </source>
</evidence>
<sequence>MNLMRLLPSLFVPAAVLALSMGFAGSVAANGSEIKQSPTTNQIEQMPLGAKLVESASTSCNVDEVHLFVDNQADWFIILDGVRRPLGDPSVNVFLGNQASATLVVHFGTPGWLMEVDPDDEDPVTLAMVEGREISYELMPDTLDDLRDFVVIAEWFGKGGMQTEEGIPTVPLTIKTDKNCPPEDLNGPNG</sequence>
<protein>
    <submittedName>
        <fullName evidence="2">Uncharacterized protein</fullName>
    </submittedName>
</protein>
<keyword evidence="3" id="KW-1185">Reference proteome</keyword>
<gene>
    <name evidence="2" type="ORF">PPSIR1_25081</name>
</gene>
<reference evidence="2 3" key="1">
    <citation type="submission" date="2007-06" db="EMBL/GenBank/DDBJ databases">
        <authorList>
            <person name="Shimkets L."/>
            <person name="Ferriera S."/>
            <person name="Johnson J."/>
            <person name="Kravitz S."/>
            <person name="Beeson K."/>
            <person name="Sutton G."/>
            <person name="Rogers Y.-H."/>
            <person name="Friedman R."/>
            <person name="Frazier M."/>
            <person name="Venter J.C."/>
        </authorList>
    </citation>
    <scope>NUCLEOTIDE SEQUENCE [LARGE SCALE GENOMIC DNA]</scope>
    <source>
        <strain evidence="2 3">SIR-1</strain>
    </source>
</reference>
<comment type="caution">
    <text evidence="2">The sequence shown here is derived from an EMBL/GenBank/DDBJ whole genome shotgun (WGS) entry which is preliminary data.</text>
</comment>
<proteinExistence type="predicted"/>
<name>A6GDW4_9BACT</name>
<dbReference type="STRING" id="391625.PPSIR1_25081"/>
<evidence type="ECO:0000313" key="3">
    <source>
        <dbReference type="Proteomes" id="UP000005801"/>
    </source>
</evidence>
<feature type="chain" id="PRO_5002695445" evidence="1">
    <location>
        <begin position="30"/>
        <end position="190"/>
    </location>
</feature>
<dbReference type="Proteomes" id="UP000005801">
    <property type="component" value="Unassembled WGS sequence"/>
</dbReference>
<organism evidence="2 3">
    <name type="scientific">Plesiocystis pacifica SIR-1</name>
    <dbReference type="NCBI Taxonomy" id="391625"/>
    <lineage>
        <taxon>Bacteria</taxon>
        <taxon>Pseudomonadati</taxon>
        <taxon>Myxococcota</taxon>
        <taxon>Polyangia</taxon>
        <taxon>Nannocystales</taxon>
        <taxon>Nannocystaceae</taxon>
        <taxon>Plesiocystis</taxon>
    </lineage>
</organism>
<feature type="signal peptide" evidence="1">
    <location>
        <begin position="1"/>
        <end position="29"/>
    </location>
</feature>